<name>A0AAE1N587_9FABA</name>
<dbReference type="GO" id="GO:0003677">
    <property type="term" value="F:DNA binding"/>
    <property type="evidence" value="ECO:0007669"/>
    <property type="project" value="InterPro"/>
</dbReference>
<reference evidence="7" key="1">
    <citation type="submission" date="2023-10" db="EMBL/GenBank/DDBJ databases">
        <title>Chromosome-level genome of the transformable northern wattle, Acacia crassicarpa.</title>
        <authorList>
            <person name="Massaro I."/>
            <person name="Sinha N.R."/>
            <person name="Poethig S."/>
            <person name="Leichty A.R."/>
        </authorList>
    </citation>
    <scope>NUCLEOTIDE SEQUENCE</scope>
    <source>
        <strain evidence="7">Acra3RX</strain>
        <tissue evidence="7">Leaf</tissue>
    </source>
</reference>
<dbReference type="Proteomes" id="UP001293593">
    <property type="component" value="Unassembled WGS sequence"/>
</dbReference>
<dbReference type="InterPro" id="IPR007021">
    <property type="entry name" value="DUF659"/>
</dbReference>
<evidence type="ECO:0000256" key="3">
    <source>
        <dbReference type="ARBA" id="ARBA00022833"/>
    </source>
</evidence>
<evidence type="ECO:0000256" key="5">
    <source>
        <dbReference type="SAM" id="MobiDB-lite"/>
    </source>
</evidence>
<accession>A0AAE1N587</accession>
<dbReference type="PANTHER" id="PTHR32166:SF122">
    <property type="entry name" value="OS09G0499600 PROTEIN"/>
    <property type="match status" value="1"/>
</dbReference>
<evidence type="ECO:0000313" key="7">
    <source>
        <dbReference type="EMBL" id="KAK4283016.1"/>
    </source>
</evidence>
<dbReference type="PROSITE" id="PS50808">
    <property type="entry name" value="ZF_BED"/>
    <property type="match status" value="1"/>
</dbReference>
<keyword evidence="1" id="KW-0479">Metal-binding</keyword>
<feature type="region of interest" description="Disordered" evidence="5">
    <location>
        <begin position="1"/>
        <end position="37"/>
    </location>
</feature>
<evidence type="ECO:0000259" key="6">
    <source>
        <dbReference type="PROSITE" id="PS50808"/>
    </source>
</evidence>
<keyword evidence="3" id="KW-0862">Zinc</keyword>
<protein>
    <recommendedName>
        <fullName evidence="6">BED-type domain-containing protein</fullName>
    </recommendedName>
</protein>
<dbReference type="InterPro" id="IPR003656">
    <property type="entry name" value="Znf_BED"/>
</dbReference>
<proteinExistence type="predicted"/>
<keyword evidence="2 4" id="KW-0863">Zinc-finger</keyword>
<comment type="caution">
    <text evidence="7">The sequence shown here is derived from an EMBL/GenBank/DDBJ whole genome shotgun (WGS) entry which is preliminary data.</text>
</comment>
<dbReference type="GO" id="GO:0008270">
    <property type="term" value="F:zinc ion binding"/>
    <property type="evidence" value="ECO:0007669"/>
    <property type="project" value="UniProtKB-KW"/>
</dbReference>
<dbReference type="SUPFAM" id="SSF53098">
    <property type="entry name" value="Ribonuclease H-like"/>
    <property type="match status" value="1"/>
</dbReference>
<evidence type="ECO:0000256" key="1">
    <source>
        <dbReference type="ARBA" id="ARBA00022723"/>
    </source>
</evidence>
<dbReference type="Pfam" id="PF02892">
    <property type="entry name" value="zf-BED"/>
    <property type="match status" value="1"/>
</dbReference>
<dbReference type="EMBL" id="JAWXYG010000001">
    <property type="protein sequence ID" value="KAK4283016.1"/>
    <property type="molecule type" value="Genomic_DNA"/>
</dbReference>
<dbReference type="Pfam" id="PF04937">
    <property type="entry name" value="DUF659"/>
    <property type="match status" value="1"/>
</dbReference>
<feature type="compositionally biased region" description="Low complexity" evidence="5">
    <location>
        <begin position="9"/>
        <end position="19"/>
    </location>
</feature>
<evidence type="ECO:0000313" key="8">
    <source>
        <dbReference type="Proteomes" id="UP001293593"/>
    </source>
</evidence>
<sequence>MALSSGNDSSSTPASATPSVNNTIVGGKRLARNAPGNKLDPGWKHAIEIPRTKKLKCKYCPKVISAGVFRVKHHLAGTSKDVEPCILVPEEVKIEMLNLLVGAKQGKPSQIQEEVVSGATATATTTTSSSNIFKRSRSFAPVTLNTLLKKNLREEACLDICIAIYNNGIPFNFVNSDDFKKMYDSIAKHGPGFKPPSYHECRVKYLKQKYDVTMAVVEKHKALWKKIECIIMTDGWTDKRRRSIINFCVHSSMGIVFLKSIDASHITKTADKIFQMIDEVVVEVGEENIVQVVTDNATNYKAAGALLIEKRKQIYWTPCAAHCIDLMLEDLEKKIPLHKDTIFKGKKLRLISIQEDLSFQYCTASPMAKI</sequence>
<dbReference type="PANTHER" id="PTHR32166">
    <property type="entry name" value="OSJNBA0013A04.12 PROTEIN"/>
    <property type="match status" value="1"/>
</dbReference>
<keyword evidence="8" id="KW-1185">Reference proteome</keyword>
<dbReference type="AlphaFoldDB" id="A0AAE1N587"/>
<gene>
    <name evidence="7" type="ORF">QN277_000020</name>
</gene>
<evidence type="ECO:0000256" key="2">
    <source>
        <dbReference type="ARBA" id="ARBA00022771"/>
    </source>
</evidence>
<organism evidence="7 8">
    <name type="scientific">Acacia crassicarpa</name>
    <name type="common">northern wattle</name>
    <dbReference type="NCBI Taxonomy" id="499986"/>
    <lineage>
        <taxon>Eukaryota</taxon>
        <taxon>Viridiplantae</taxon>
        <taxon>Streptophyta</taxon>
        <taxon>Embryophyta</taxon>
        <taxon>Tracheophyta</taxon>
        <taxon>Spermatophyta</taxon>
        <taxon>Magnoliopsida</taxon>
        <taxon>eudicotyledons</taxon>
        <taxon>Gunneridae</taxon>
        <taxon>Pentapetalae</taxon>
        <taxon>rosids</taxon>
        <taxon>fabids</taxon>
        <taxon>Fabales</taxon>
        <taxon>Fabaceae</taxon>
        <taxon>Caesalpinioideae</taxon>
        <taxon>mimosoid clade</taxon>
        <taxon>Acacieae</taxon>
        <taxon>Acacia</taxon>
    </lineage>
</organism>
<evidence type="ECO:0000256" key="4">
    <source>
        <dbReference type="PROSITE-ProRule" id="PRU00027"/>
    </source>
</evidence>
<dbReference type="InterPro" id="IPR012337">
    <property type="entry name" value="RNaseH-like_sf"/>
</dbReference>
<feature type="domain" description="BED-type" evidence="6">
    <location>
        <begin position="37"/>
        <end position="92"/>
    </location>
</feature>